<protein>
    <submittedName>
        <fullName evidence="3">Tandem-95 repeat protein</fullName>
    </submittedName>
</protein>
<accession>A0AAJ4IE57</accession>
<dbReference type="RefSeq" id="WP_337971104.1">
    <property type="nucleotide sequence ID" value="NZ_CP065217.1"/>
</dbReference>
<dbReference type="AlphaFoldDB" id="A0AAJ4IE57"/>
<name>A0AAJ4IE57_9VIBR</name>
<evidence type="ECO:0000256" key="1">
    <source>
        <dbReference type="SAM" id="MobiDB-lite"/>
    </source>
</evidence>
<sequence length="300" mass="30372">MDNGTVVIAADGAMTFEPAADFNGEINFGYQVKDADGDVDSANVKVTVNAVNDAVDAVNDEVTVAEDGSITLNLTGNDSAPDGGLEITHINGVALTGNAQDIAVDNGTVVIAADGAMTFEPAADFNGEINFGYQVKDADGDVDSANVKVTVNAVNDAVDAVNDEVTVAEDGSITLNLTGNDSAPDGGLEITHINGVALTGNAQDIAVDNGTVVIAADGAMTFEPAADFNGEINFGYQVKDADGDVDSANVKVTVNAVNDAVDAVNDEVTVAEDGSITLNLTGNDSAPDGGLKSPTSTAWR</sequence>
<organism evidence="3 4">
    <name type="scientific">Vibrio navarrensis</name>
    <dbReference type="NCBI Taxonomy" id="29495"/>
    <lineage>
        <taxon>Bacteria</taxon>
        <taxon>Pseudomonadati</taxon>
        <taxon>Pseudomonadota</taxon>
        <taxon>Gammaproteobacteria</taxon>
        <taxon>Vibrionales</taxon>
        <taxon>Vibrionaceae</taxon>
        <taxon>Vibrio</taxon>
    </lineage>
</organism>
<evidence type="ECO:0000259" key="2">
    <source>
        <dbReference type="Pfam" id="PF17892"/>
    </source>
</evidence>
<feature type="region of interest" description="Disordered" evidence="1">
    <location>
        <begin position="281"/>
        <end position="300"/>
    </location>
</feature>
<proteinExistence type="predicted"/>
<evidence type="ECO:0000313" key="3">
    <source>
        <dbReference type="EMBL" id="QPL54904.1"/>
    </source>
</evidence>
<reference evidence="3 4" key="1">
    <citation type="submission" date="2020-11" db="EMBL/GenBank/DDBJ databases">
        <title>Complete and Circularized Genome Assembly of a human isolate of Vibrio navarrensis biotype pommerensis with MiSeq and MinION Sequence Data.</title>
        <authorList>
            <person name="Schwartz K."/>
            <person name="Borowiak M."/>
            <person name="Deneke C."/>
            <person name="Balau V."/>
            <person name="Metelmann C."/>
            <person name="Strauch E."/>
        </authorList>
    </citation>
    <scope>NUCLEOTIDE SEQUENCE [LARGE SCALE GENOMIC DNA]</scope>
    <source>
        <strain evidence="3 4">20-VB00237</strain>
    </source>
</reference>
<dbReference type="Pfam" id="PF17963">
    <property type="entry name" value="Big_9"/>
    <property type="match status" value="2"/>
</dbReference>
<gene>
    <name evidence="3" type="ORF">I3X05_07245</name>
</gene>
<dbReference type="NCBIfam" id="NF012211">
    <property type="entry name" value="tand_rpt_95"/>
    <property type="match status" value="3"/>
</dbReference>
<dbReference type="Pfam" id="PF17892">
    <property type="entry name" value="Cadherin_5"/>
    <property type="match status" value="1"/>
</dbReference>
<dbReference type="EMBL" id="CP065217">
    <property type="protein sequence ID" value="QPL54904.1"/>
    <property type="molecule type" value="Genomic_DNA"/>
</dbReference>
<dbReference type="InterPro" id="IPR041690">
    <property type="entry name" value="Cadherin_5"/>
</dbReference>
<feature type="domain" description="Cadherin-like" evidence="2">
    <location>
        <begin position="2"/>
        <end position="49"/>
    </location>
</feature>
<dbReference type="Gene3D" id="2.60.40.3440">
    <property type="match status" value="3"/>
</dbReference>
<dbReference type="Proteomes" id="UP000594435">
    <property type="component" value="Chromosome 1"/>
</dbReference>
<evidence type="ECO:0000313" key="4">
    <source>
        <dbReference type="Proteomes" id="UP000594435"/>
    </source>
</evidence>